<keyword evidence="1" id="KW-0732">Signal</keyword>
<evidence type="ECO:0000256" key="1">
    <source>
        <dbReference type="SAM" id="SignalP"/>
    </source>
</evidence>
<feature type="signal peptide" evidence="1">
    <location>
        <begin position="1"/>
        <end position="21"/>
    </location>
</feature>
<name>A0A137NS90_CONC2</name>
<accession>A0A137NS90</accession>
<protein>
    <submittedName>
        <fullName evidence="2">Uncharacterized protein</fullName>
    </submittedName>
</protein>
<feature type="chain" id="PRO_5007293963" evidence="1">
    <location>
        <begin position="22"/>
        <end position="97"/>
    </location>
</feature>
<reference evidence="2 3" key="1">
    <citation type="journal article" date="2015" name="Genome Biol. Evol.">
        <title>Phylogenomic analyses indicate that early fungi evolved digesting cell walls of algal ancestors of land plants.</title>
        <authorList>
            <person name="Chang Y."/>
            <person name="Wang S."/>
            <person name="Sekimoto S."/>
            <person name="Aerts A.L."/>
            <person name="Choi C."/>
            <person name="Clum A."/>
            <person name="LaButti K.M."/>
            <person name="Lindquist E.A."/>
            <person name="Yee Ngan C."/>
            <person name="Ohm R.A."/>
            <person name="Salamov A.A."/>
            <person name="Grigoriev I.V."/>
            <person name="Spatafora J.W."/>
            <person name="Berbee M.L."/>
        </authorList>
    </citation>
    <scope>NUCLEOTIDE SEQUENCE [LARGE SCALE GENOMIC DNA]</scope>
    <source>
        <strain evidence="2 3">NRRL 28638</strain>
    </source>
</reference>
<evidence type="ECO:0000313" key="3">
    <source>
        <dbReference type="Proteomes" id="UP000070444"/>
    </source>
</evidence>
<dbReference type="Proteomes" id="UP000070444">
    <property type="component" value="Unassembled WGS sequence"/>
</dbReference>
<proteinExistence type="predicted"/>
<gene>
    <name evidence="2" type="ORF">CONCODRAFT_12826</name>
</gene>
<evidence type="ECO:0000313" key="2">
    <source>
        <dbReference type="EMBL" id="KXN65550.1"/>
    </source>
</evidence>
<dbReference type="EMBL" id="KQ964858">
    <property type="protein sequence ID" value="KXN65550.1"/>
    <property type="molecule type" value="Genomic_DNA"/>
</dbReference>
<organism evidence="2 3">
    <name type="scientific">Conidiobolus coronatus (strain ATCC 28846 / CBS 209.66 / NRRL 28638)</name>
    <name type="common">Delacroixia coronata</name>
    <dbReference type="NCBI Taxonomy" id="796925"/>
    <lineage>
        <taxon>Eukaryota</taxon>
        <taxon>Fungi</taxon>
        <taxon>Fungi incertae sedis</taxon>
        <taxon>Zoopagomycota</taxon>
        <taxon>Entomophthoromycotina</taxon>
        <taxon>Entomophthoromycetes</taxon>
        <taxon>Entomophthorales</taxon>
        <taxon>Ancylistaceae</taxon>
        <taxon>Conidiobolus</taxon>
    </lineage>
</organism>
<dbReference type="OrthoDB" id="3040509at2759"/>
<keyword evidence="3" id="KW-1185">Reference proteome</keyword>
<dbReference type="AlphaFoldDB" id="A0A137NS90"/>
<sequence length="97" mass="10027">MAAFTKSIFAVSMLLVSMTSGAPVAPNAIGNNLQVIGLASQNSANNNGNTSGSASHSSGTQNVAQQIVADQQSIDVLKNIDVAENPLTKSFIIFTYI</sequence>